<keyword evidence="3" id="KW-1185">Reference proteome</keyword>
<gene>
    <name evidence="2" type="ORF">M441DRAFT_324929</name>
</gene>
<accession>A0A2T3ZLU2</accession>
<feature type="region of interest" description="Disordered" evidence="1">
    <location>
        <begin position="81"/>
        <end position="102"/>
    </location>
</feature>
<evidence type="ECO:0000313" key="3">
    <source>
        <dbReference type="Proteomes" id="UP000240493"/>
    </source>
</evidence>
<dbReference type="AlphaFoldDB" id="A0A2T3ZLU2"/>
<evidence type="ECO:0000256" key="1">
    <source>
        <dbReference type="SAM" id="MobiDB-lite"/>
    </source>
</evidence>
<reference evidence="2 3" key="1">
    <citation type="submission" date="2016-07" db="EMBL/GenBank/DDBJ databases">
        <title>Multiple horizontal gene transfer events from other fungi enriched the ability of initially mycotrophic Trichoderma (Ascomycota) to feed on dead plant biomass.</title>
        <authorList>
            <consortium name="DOE Joint Genome Institute"/>
            <person name="Aerts A."/>
            <person name="Atanasova L."/>
            <person name="Chenthamara K."/>
            <person name="Zhang J."/>
            <person name="Grujic M."/>
            <person name="Henrissat B."/>
            <person name="Kuo A."/>
            <person name="Salamov A."/>
            <person name="Lipzen A."/>
            <person name="Labutti K."/>
            <person name="Barry K."/>
            <person name="Miao Y."/>
            <person name="Rahimi M.J."/>
            <person name="Shen Q."/>
            <person name="Grigoriev I.V."/>
            <person name="Kubicek C.P."/>
            <person name="Druzhinina I.S."/>
        </authorList>
    </citation>
    <scope>NUCLEOTIDE SEQUENCE [LARGE SCALE GENOMIC DNA]</scope>
    <source>
        <strain evidence="2 3">CBS 433.97</strain>
    </source>
</reference>
<evidence type="ECO:0000313" key="2">
    <source>
        <dbReference type="EMBL" id="PTB45774.1"/>
    </source>
</evidence>
<organism evidence="2 3">
    <name type="scientific">Trichoderma asperellum (strain ATCC 204424 / CBS 433.97 / NBRC 101777)</name>
    <dbReference type="NCBI Taxonomy" id="1042311"/>
    <lineage>
        <taxon>Eukaryota</taxon>
        <taxon>Fungi</taxon>
        <taxon>Dikarya</taxon>
        <taxon>Ascomycota</taxon>
        <taxon>Pezizomycotina</taxon>
        <taxon>Sordariomycetes</taxon>
        <taxon>Hypocreomycetidae</taxon>
        <taxon>Hypocreales</taxon>
        <taxon>Hypocreaceae</taxon>
        <taxon>Trichoderma</taxon>
    </lineage>
</organism>
<sequence>MSGRRLRDNVGCACHLSGQGALHCARIGKTPGWRACEICEGRPFKCRSGTISALSVVVVVSISKRPCDIVRPGTNGAFLQTRGRRQAGAKSAEPWAGAVSPQ</sequence>
<name>A0A2T3ZLU2_TRIA4</name>
<protein>
    <submittedName>
        <fullName evidence="2">Uncharacterized protein</fullName>
    </submittedName>
</protein>
<dbReference type="Proteomes" id="UP000240493">
    <property type="component" value="Unassembled WGS sequence"/>
</dbReference>
<dbReference type="EMBL" id="KZ679257">
    <property type="protein sequence ID" value="PTB45774.1"/>
    <property type="molecule type" value="Genomic_DNA"/>
</dbReference>
<proteinExistence type="predicted"/>